<gene>
    <name evidence="1" type="ORF">CRV2_00014066</name>
</gene>
<comment type="caution">
    <text evidence="1">The sequence shown here is derived from an EMBL/GenBank/DDBJ whole genome shotgun (WGS) entry which is preliminary data.</text>
</comment>
<dbReference type="EMBL" id="CADEHS020000024">
    <property type="protein sequence ID" value="CAG9948527.1"/>
    <property type="molecule type" value="Genomic_DNA"/>
</dbReference>
<keyword evidence="2" id="KW-1185">Reference proteome</keyword>
<proteinExistence type="predicted"/>
<accession>A0ACA9U6U2</accession>
<organism evidence="1 2">
    <name type="scientific">Clonostachys rosea f. rosea IK726</name>
    <dbReference type="NCBI Taxonomy" id="1349383"/>
    <lineage>
        <taxon>Eukaryota</taxon>
        <taxon>Fungi</taxon>
        <taxon>Dikarya</taxon>
        <taxon>Ascomycota</taxon>
        <taxon>Pezizomycotina</taxon>
        <taxon>Sordariomycetes</taxon>
        <taxon>Hypocreomycetidae</taxon>
        <taxon>Hypocreales</taxon>
        <taxon>Bionectriaceae</taxon>
        <taxon>Clonostachys</taxon>
    </lineage>
</organism>
<dbReference type="Proteomes" id="UP000836387">
    <property type="component" value="Unassembled WGS sequence"/>
</dbReference>
<evidence type="ECO:0000313" key="1">
    <source>
        <dbReference type="EMBL" id="CAG9948527.1"/>
    </source>
</evidence>
<name>A0ACA9U6U2_BIOOC</name>
<sequence>MYVNNGTNTGDYAHPNCRAAAGDTIPFMIDNTYHLFQLGSPPNTVHHPARVRCSWVRQKSQDLINWTRDSDYVLSPGSVTTDFDRDGCWTGSAVNGPNGNMHTFYTGYNLAENGKQVSLHARSSDLEGSKFIKPDAPISLDALSSLQRYEATDFRDPYVFYNDNENVYWMLVAIRFSKGPY</sequence>
<reference evidence="1" key="2">
    <citation type="submission" date="2021-10" db="EMBL/GenBank/DDBJ databases">
        <authorList>
            <person name="Piombo E."/>
        </authorList>
    </citation>
    <scope>NUCLEOTIDE SEQUENCE</scope>
</reference>
<protein>
    <submittedName>
        <fullName evidence="1">Uncharacterized protein</fullName>
    </submittedName>
</protein>
<evidence type="ECO:0000313" key="2">
    <source>
        <dbReference type="Proteomes" id="UP000836387"/>
    </source>
</evidence>
<reference evidence="1" key="1">
    <citation type="submission" date="2020-04" db="EMBL/GenBank/DDBJ databases">
        <authorList>
            <person name="Broberg M."/>
        </authorList>
    </citation>
    <scope>NUCLEOTIDE SEQUENCE</scope>
</reference>